<dbReference type="InterPro" id="IPR009283">
    <property type="entry name" value="Apyrase"/>
</dbReference>
<evidence type="ECO:0000256" key="2">
    <source>
        <dbReference type="ARBA" id="ARBA00022723"/>
    </source>
</evidence>
<evidence type="ECO:0000256" key="10">
    <source>
        <dbReference type="PIRSR" id="PIRSR609283-1"/>
    </source>
</evidence>
<keyword evidence="4 10" id="KW-0106">Calcium</keyword>
<proteinExistence type="inferred from homology"/>
<evidence type="ECO:0000256" key="6">
    <source>
        <dbReference type="ARBA" id="ARBA00038863"/>
    </source>
</evidence>
<dbReference type="Gene3D" id="2.120.10.100">
    <property type="entry name" value="Apyrase"/>
    <property type="match status" value="1"/>
</dbReference>
<dbReference type="EMBL" id="CAAE01014786">
    <property type="protein sequence ID" value="CAG06014.1"/>
    <property type="molecule type" value="Genomic_DNA"/>
</dbReference>
<protein>
    <recommendedName>
        <fullName evidence="8">Soluble calcium-activated nucleotidase 1</fullName>
        <ecNumber evidence="6">3.6.1.6</ecNumber>
    </recommendedName>
    <alternativeName>
        <fullName evidence="9">Apyrase homolog</fullName>
    </alternativeName>
</protein>
<dbReference type="InterPro" id="IPR036258">
    <property type="entry name" value="Apyrase_sf"/>
</dbReference>
<feature type="binding site" evidence="10">
    <location>
        <position position="144"/>
    </location>
    <ligand>
        <name>Ca(2+)</name>
        <dbReference type="ChEBI" id="CHEBI:29108"/>
    </ligand>
</feature>
<dbReference type="KEGG" id="tng:GSTEN00026236G001"/>
<feature type="binding site" evidence="10">
    <location>
        <position position="82"/>
    </location>
    <ligand>
        <name>Ca(2+)</name>
        <dbReference type="ChEBI" id="CHEBI:29108"/>
    </ligand>
</feature>
<comment type="cofactor">
    <cofactor evidence="1 10">
        <name>Ca(2+)</name>
        <dbReference type="ChEBI" id="CHEBI:29108"/>
    </cofactor>
</comment>
<dbReference type="PANTHER" id="PTHR13023">
    <property type="entry name" value="APYRASE"/>
    <property type="match status" value="1"/>
</dbReference>
<dbReference type="OrthoDB" id="25028at2759"/>
<organism evidence="11">
    <name type="scientific">Tetraodon nigroviridis</name>
    <name type="common">Spotted green pufferfish</name>
    <name type="synonym">Chelonodon nigroviridis</name>
    <dbReference type="NCBI Taxonomy" id="99883"/>
    <lineage>
        <taxon>Eukaryota</taxon>
        <taxon>Metazoa</taxon>
        <taxon>Chordata</taxon>
        <taxon>Craniata</taxon>
        <taxon>Vertebrata</taxon>
        <taxon>Euteleostomi</taxon>
        <taxon>Actinopterygii</taxon>
        <taxon>Neopterygii</taxon>
        <taxon>Teleostei</taxon>
        <taxon>Neoteleostei</taxon>
        <taxon>Acanthomorphata</taxon>
        <taxon>Eupercaria</taxon>
        <taxon>Tetraodontiformes</taxon>
        <taxon>Tetradontoidea</taxon>
        <taxon>Tetraodontidae</taxon>
        <taxon>Tetraodon</taxon>
    </lineage>
</organism>
<name>Q4S018_TETNG</name>
<dbReference type="Pfam" id="PF06079">
    <property type="entry name" value="Apyrase"/>
    <property type="match status" value="2"/>
</dbReference>
<feature type="binding site" evidence="10">
    <location>
        <position position="213"/>
    </location>
    <ligand>
        <name>Ca(2+)</name>
        <dbReference type="ChEBI" id="CHEBI:29108"/>
    </ligand>
</feature>
<evidence type="ECO:0000256" key="9">
    <source>
        <dbReference type="ARBA" id="ARBA00077367"/>
    </source>
</evidence>
<dbReference type="GO" id="GO:0030166">
    <property type="term" value="P:proteoglycan biosynthetic process"/>
    <property type="evidence" value="ECO:0007669"/>
    <property type="project" value="TreeGrafter"/>
</dbReference>
<feature type="binding site" evidence="10">
    <location>
        <position position="83"/>
    </location>
    <ligand>
        <name>Ca(2+)</name>
        <dbReference type="ChEBI" id="CHEBI:29108"/>
    </ligand>
</feature>
<reference evidence="11" key="2">
    <citation type="submission" date="2004-02" db="EMBL/GenBank/DDBJ databases">
        <authorList>
            <consortium name="Genoscope"/>
            <consortium name="Whitehead Institute Centre for Genome Research"/>
        </authorList>
    </citation>
    <scope>NUCLEOTIDE SEQUENCE</scope>
</reference>
<keyword evidence="2 10" id="KW-0479">Metal-binding</keyword>
<evidence type="ECO:0000256" key="3">
    <source>
        <dbReference type="ARBA" id="ARBA00022801"/>
    </source>
</evidence>
<evidence type="ECO:0000313" key="11">
    <source>
        <dbReference type="EMBL" id="CAG06014.1"/>
    </source>
</evidence>
<accession>Q4S018</accession>
<sequence>YNDTYPLSPPVRTKDGVRYRIGVIADLDQASRSPQDQTWISYMKKGYLTVSDSASRLAVEWDAHTVTLRSSLAENGRGMELSELVVFNGHLYSVDDHTGVVYRILDNRAVPWVILSDGDGTVSKGTLPEVMSHLQTCPEGFKAEWLAVKDQRLYVGSLGKEWTTTTGKVLHENPEWVKVIGYRGDVEHRSWVPHYNALRSATGIQPPGYLIHESAMWSERLQRWFFLPRRASHERYDESADERRATNLMLSLSCGFQRHIHTDDQVIVALKSEEDAGKIATYIIAFTVDGRILMPETKIGDVKYEGLEFI</sequence>
<evidence type="ECO:0000256" key="8">
    <source>
        <dbReference type="ARBA" id="ARBA00069980"/>
    </source>
</evidence>
<comment type="similarity">
    <text evidence="5">Belongs to the apyrase family.</text>
</comment>
<evidence type="ECO:0000256" key="5">
    <source>
        <dbReference type="ARBA" id="ARBA00025738"/>
    </source>
</evidence>
<dbReference type="FunFam" id="2.120.10.100:FF:000001">
    <property type="entry name" value="Soluble calcium-activated nucleotidase 1"/>
    <property type="match status" value="1"/>
</dbReference>
<evidence type="ECO:0000256" key="7">
    <source>
        <dbReference type="ARBA" id="ARBA00052933"/>
    </source>
</evidence>
<feature type="non-terminal residue" evidence="11">
    <location>
        <position position="1"/>
    </location>
</feature>
<gene>
    <name evidence="11" type="ORF">GSTENG00026236001</name>
</gene>
<dbReference type="GO" id="GO:0045134">
    <property type="term" value="F:UDP phosphatase activity"/>
    <property type="evidence" value="ECO:0007669"/>
    <property type="project" value="TreeGrafter"/>
</dbReference>
<reference evidence="11" key="1">
    <citation type="journal article" date="2004" name="Nature">
        <title>Genome duplication in the teleost fish Tetraodon nigroviridis reveals the early vertebrate proto-karyotype.</title>
        <authorList>
            <person name="Jaillon O."/>
            <person name="Aury J.-M."/>
            <person name="Brunet F."/>
            <person name="Petit J.-L."/>
            <person name="Stange-Thomann N."/>
            <person name="Mauceli E."/>
            <person name="Bouneau L."/>
            <person name="Fischer C."/>
            <person name="Ozouf-Costaz C."/>
            <person name="Bernot A."/>
            <person name="Nicaud S."/>
            <person name="Jaffe D."/>
            <person name="Fisher S."/>
            <person name="Lutfalla G."/>
            <person name="Dossat C."/>
            <person name="Segurens B."/>
            <person name="Dasilva C."/>
            <person name="Salanoubat M."/>
            <person name="Levy M."/>
            <person name="Boudet N."/>
            <person name="Castellano S."/>
            <person name="Anthouard V."/>
            <person name="Jubin C."/>
            <person name="Castelli V."/>
            <person name="Katinka M."/>
            <person name="Vacherie B."/>
            <person name="Biemont C."/>
            <person name="Skalli Z."/>
            <person name="Cattolico L."/>
            <person name="Poulain J."/>
            <person name="De Berardinis V."/>
            <person name="Cruaud C."/>
            <person name="Duprat S."/>
            <person name="Brottier P."/>
            <person name="Coutanceau J.-P."/>
            <person name="Gouzy J."/>
            <person name="Parra G."/>
            <person name="Lardier G."/>
            <person name="Chapple C."/>
            <person name="McKernan K.J."/>
            <person name="McEwan P."/>
            <person name="Bosak S."/>
            <person name="Kellis M."/>
            <person name="Volff J.-N."/>
            <person name="Guigo R."/>
            <person name="Zody M.C."/>
            <person name="Mesirov J."/>
            <person name="Lindblad-Toh K."/>
            <person name="Birren B."/>
            <person name="Nusbaum C."/>
            <person name="Kahn D."/>
            <person name="Robinson-Rechavi M."/>
            <person name="Laudet V."/>
            <person name="Schachter V."/>
            <person name="Quetier F."/>
            <person name="Saurin W."/>
            <person name="Scarpelli C."/>
            <person name="Wincker P."/>
            <person name="Lander E.S."/>
            <person name="Weissenbach J."/>
            <person name="Roest Crollius H."/>
        </authorList>
    </citation>
    <scope>NUCLEOTIDE SEQUENCE [LARGE SCALE GENOMIC DNA]</scope>
</reference>
<dbReference type="SUPFAM" id="SSF101887">
    <property type="entry name" value="Apyrase"/>
    <property type="match status" value="1"/>
</dbReference>
<keyword evidence="3" id="KW-0378">Hydrolase</keyword>
<evidence type="ECO:0000256" key="1">
    <source>
        <dbReference type="ARBA" id="ARBA00001913"/>
    </source>
</evidence>
<dbReference type="AlphaFoldDB" id="Q4S018"/>
<comment type="catalytic activity">
    <reaction evidence="7">
        <text>a ribonucleoside 5'-diphosphate + H2O = a ribonucleoside 5'-phosphate + phosphate + H(+)</text>
        <dbReference type="Rhea" id="RHEA:36799"/>
        <dbReference type="ChEBI" id="CHEBI:15377"/>
        <dbReference type="ChEBI" id="CHEBI:15378"/>
        <dbReference type="ChEBI" id="CHEBI:43474"/>
        <dbReference type="ChEBI" id="CHEBI:57930"/>
        <dbReference type="ChEBI" id="CHEBI:58043"/>
        <dbReference type="EC" id="3.6.1.6"/>
    </reaction>
</comment>
<dbReference type="GO" id="GO:0004382">
    <property type="term" value="F:GDP phosphatase activity"/>
    <property type="evidence" value="ECO:0007669"/>
    <property type="project" value="TreeGrafter"/>
</dbReference>
<feature type="binding site" evidence="10">
    <location>
        <position position="305"/>
    </location>
    <ligand>
        <name>Ca(2+)</name>
        <dbReference type="ChEBI" id="CHEBI:29108"/>
    </ligand>
</feature>
<evidence type="ECO:0000256" key="4">
    <source>
        <dbReference type="ARBA" id="ARBA00022837"/>
    </source>
</evidence>
<feature type="non-terminal residue" evidence="11">
    <location>
        <position position="310"/>
    </location>
</feature>
<dbReference type="GO" id="GO:0005509">
    <property type="term" value="F:calcium ion binding"/>
    <property type="evidence" value="ECO:0007669"/>
    <property type="project" value="InterPro"/>
</dbReference>
<dbReference type="EC" id="3.6.1.6" evidence="6"/>
<dbReference type="PANTHER" id="PTHR13023:SF3">
    <property type="entry name" value="SOLUBLE CALCIUM-ACTIVATED NUCLEOTIDASE 1"/>
    <property type="match status" value="1"/>
</dbReference>